<proteinExistence type="predicted"/>
<evidence type="ECO:0000313" key="3">
    <source>
        <dbReference type="Proteomes" id="UP001286313"/>
    </source>
</evidence>
<protein>
    <submittedName>
        <fullName evidence="2">Uncharacterized protein</fullName>
    </submittedName>
</protein>
<reference evidence="2" key="1">
    <citation type="submission" date="2023-10" db="EMBL/GenBank/DDBJ databases">
        <title>Genome assemblies of two species of porcelain crab, Petrolisthes cinctipes and Petrolisthes manimaculis (Anomura: Porcellanidae).</title>
        <authorList>
            <person name="Angst P."/>
        </authorList>
    </citation>
    <scope>NUCLEOTIDE SEQUENCE</scope>
    <source>
        <strain evidence="2">PB745_01</strain>
        <tissue evidence="2">Gill</tissue>
    </source>
</reference>
<evidence type="ECO:0000313" key="2">
    <source>
        <dbReference type="EMBL" id="KAK3876521.1"/>
    </source>
</evidence>
<gene>
    <name evidence="2" type="ORF">Pcinc_018695</name>
</gene>
<evidence type="ECO:0000256" key="1">
    <source>
        <dbReference type="SAM" id="MobiDB-lite"/>
    </source>
</evidence>
<feature type="non-terminal residue" evidence="2">
    <location>
        <position position="1"/>
    </location>
</feature>
<organism evidence="2 3">
    <name type="scientific">Petrolisthes cinctipes</name>
    <name type="common">Flat porcelain crab</name>
    <dbReference type="NCBI Taxonomy" id="88211"/>
    <lineage>
        <taxon>Eukaryota</taxon>
        <taxon>Metazoa</taxon>
        <taxon>Ecdysozoa</taxon>
        <taxon>Arthropoda</taxon>
        <taxon>Crustacea</taxon>
        <taxon>Multicrustacea</taxon>
        <taxon>Malacostraca</taxon>
        <taxon>Eumalacostraca</taxon>
        <taxon>Eucarida</taxon>
        <taxon>Decapoda</taxon>
        <taxon>Pleocyemata</taxon>
        <taxon>Anomura</taxon>
        <taxon>Galatheoidea</taxon>
        <taxon>Porcellanidae</taxon>
        <taxon>Petrolisthes</taxon>
    </lineage>
</organism>
<comment type="caution">
    <text evidence="2">The sequence shown here is derived from an EMBL/GenBank/DDBJ whole genome shotgun (WGS) entry which is preliminary data.</text>
</comment>
<feature type="compositionally biased region" description="Pro residues" evidence="1">
    <location>
        <begin position="38"/>
        <end position="49"/>
    </location>
</feature>
<sequence length="49" mass="5174">ETKQIFPDGSPSLPSVSHSSPCPLTTTHSSLTTTPTTSPQPQPPHHNPD</sequence>
<dbReference type="Proteomes" id="UP001286313">
    <property type="component" value="Unassembled WGS sequence"/>
</dbReference>
<dbReference type="AlphaFoldDB" id="A0AAE1FML8"/>
<keyword evidence="3" id="KW-1185">Reference proteome</keyword>
<feature type="compositionally biased region" description="Low complexity" evidence="1">
    <location>
        <begin position="10"/>
        <end position="37"/>
    </location>
</feature>
<name>A0AAE1FML8_PETCI</name>
<dbReference type="EMBL" id="JAWQEG010001809">
    <property type="protein sequence ID" value="KAK3876521.1"/>
    <property type="molecule type" value="Genomic_DNA"/>
</dbReference>
<feature type="region of interest" description="Disordered" evidence="1">
    <location>
        <begin position="1"/>
        <end position="49"/>
    </location>
</feature>
<accession>A0AAE1FML8</accession>